<name>A0A2T5Y9U2_9BACT</name>
<comment type="caution">
    <text evidence="5">The sequence shown here is derived from an EMBL/GenBank/DDBJ whole genome shotgun (WGS) entry which is preliminary data.</text>
</comment>
<dbReference type="PROSITE" id="PS51161">
    <property type="entry name" value="ATP_CONE"/>
    <property type="match status" value="1"/>
</dbReference>
<dbReference type="Proteomes" id="UP000244225">
    <property type="component" value="Unassembled WGS sequence"/>
</dbReference>
<dbReference type="GO" id="GO:0009307">
    <property type="term" value="P:DNA restriction-modification system"/>
    <property type="evidence" value="ECO:0007669"/>
    <property type="project" value="InterPro"/>
</dbReference>
<proteinExistence type="predicted"/>
<dbReference type="CDD" id="cd22308">
    <property type="entry name" value="Af1548-like"/>
    <property type="match status" value="1"/>
</dbReference>
<dbReference type="InterPro" id="IPR011856">
    <property type="entry name" value="tRNA_endonuc-like_dom_sf"/>
</dbReference>
<sequence length="281" mass="31515">MYIRKASGEEVPFSETKLRKSLVKAGADAKLAKEIVHQIEKNLVPGITTQRIYEDALALLTNSSRPTAGKYKLKTAIMELGPSGFPFEKFVGAILKAQGFEVQVGQIVQGYCVSHEVDVIALKGDQHYMVECKFHNRPGYRCDVKIPLYIQSRFKDVEQQWLKLPGHSFKFHQGWVITNTRFTSDAIQYGTCAGLHLVGWNYPPKQSLNEMIDAAGLYPITSLTTLTRLEKEQLLQSGIVLCQELCEDEVPLSKLGISAERIHVIQKEGLELCHNPAFPNI</sequence>
<keyword evidence="1 3" id="KW-0547">Nucleotide-binding</keyword>
<evidence type="ECO:0000259" key="4">
    <source>
        <dbReference type="PROSITE" id="PS51161"/>
    </source>
</evidence>
<protein>
    <submittedName>
        <fullName evidence="5">ATP cone domain-containing protein</fullName>
    </submittedName>
</protein>
<evidence type="ECO:0000256" key="1">
    <source>
        <dbReference type="ARBA" id="ARBA00022741"/>
    </source>
</evidence>
<dbReference type="EMBL" id="QBKI01000013">
    <property type="protein sequence ID" value="PTX13113.1"/>
    <property type="molecule type" value="Genomic_DNA"/>
</dbReference>
<dbReference type="Pfam" id="PF04471">
    <property type="entry name" value="Mrr_cat"/>
    <property type="match status" value="1"/>
</dbReference>
<evidence type="ECO:0000256" key="3">
    <source>
        <dbReference type="PROSITE-ProRule" id="PRU00492"/>
    </source>
</evidence>
<dbReference type="AlphaFoldDB" id="A0A2T5Y9U2"/>
<dbReference type="GO" id="GO:0003677">
    <property type="term" value="F:DNA binding"/>
    <property type="evidence" value="ECO:0007669"/>
    <property type="project" value="InterPro"/>
</dbReference>
<dbReference type="GO" id="GO:0004519">
    <property type="term" value="F:endonuclease activity"/>
    <property type="evidence" value="ECO:0007669"/>
    <property type="project" value="InterPro"/>
</dbReference>
<feature type="domain" description="ATP-cone" evidence="4">
    <location>
        <begin position="1"/>
        <end position="82"/>
    </location>
</feature>
<evidence type="ECO:0000256" key="2">
    <source>
        <dbReference type="ARBA" id="ARBA00022840"/>
    </source>
</evidence>
<evidence type="ECO:0000313" key="5">
    <source>
        <dbReference type="EMBL" id="PTX13113.1"/>
    </source>
</evidence>
<accession>A0A2T5Y9U2</accession>
<keyword evidence="6" id="KW-1185">Reference proteome</keyword>
<evidence type="ECO:0000313" key="6">
    <source>
        <dbReference type="Proteomes" id="UP000244225"/>
    </source>
</evidence>
<dbReference type="Pfam" id="PF03477">
    <property type="entry name" value="ATP-cone"/>
    <property type="match status" value="1"/>
</dbReference>
<dbReference type="SUPFAM" id="SSF52980">
    <property type="entry name" value="Restriction endonuclease-like"/>
    <property type="match status" value="1"/>
</dbReference>
<dbReference type="GO" id="GO:0005524">
    <property type="term" value="F:ATP binding"/>
    <property type="evidence" value="ECO:0007669"/>
    <property type="project" value="UniProtKB-UniRule"/>
</dbReference>
<dbReference type="InterPro" id="IPR005144">
    <property type="entry name" value="ATP-cone_dom"/>
</dbReference>
<reference evidence="5 6" key="1">
    <citation type="submission" date="2018-04" db="EMBL/GenBank/DDBJ databases">
        <title>Genomic Encyclopedia of Archaeal and Bacterial Type Strains, Phase II (KMG-II): from individual species to whole genera.</title>
        <authorList>
            <person name="Goeker M."/>
        </authorList>
    </citation>
    <scope>NUCLEOTIDE SEQUENCE [LARGE SCALE GENOMIC DNA]</scope>
    <source>
        <strain evidence="5 6">DSM 100162</strain>
    </source>
</reference>
<dbReference type="InterPro" id="IPR007560">
    <property type="entry name" value="Restrct_endonuc_IV_Mrr"/>
</dbReference>
<keyword evidence="2 3" id="KW-0067">ATP-binding</keyword>
<organism evidence="5 6">
    <name type="scientific">Pontibacter mucosus</name>
    <dbReference type="NCBI Taxonomy" id="1649266"/>
    <lineage>
        <taxon>Bacteria</taxon>
        <taxon>Pseudomonadati</taxon>
        <taxon>Bacteroidota</taxon>
        <taxon>Cytophagia</taxon>
        <taxon>Cytophagales</taxon>
        <taxon>Hymenobacteraceae</taxon>
        <taxon>Pontibacter</taxon>
    </lineage>
</organism>
<gene>
    <name evidence="5" type="ORF">C8N40_11335</name>
</gene>
<dbReference type="Gene3D" id="3.40.1350.10">
    <property type="match status" value="1"/>
</dbReference>
<dbReference type="InterPro" id="IPR011335">
    <property type="entry name" value="Restrct_endonuc-II-like"/>
</dbReference>